<name>A0A9D3RSF9_ANGAN</name>
<dbReference type="AlphaFoldDB" id="A0A9D3RSF9"/>
<comment type="caution">
    <text evidence="2">The sequence shown here is derived from an EMBL/GenBank/DDBJ whole genome shotgun (WGS) entry which is preliminary data.</text>
</comment>
<dbReference type="Proteomes" id="UP001044222">
    <property type="component" value="Chromosome 10"/>
</dbReference>
<reference evidence="2" key="1">
    <citation type="submission" date="2021-01" db="EMBL/GenBank/DDBJ databases">
        <title>A chromosome-scale assembly of European eel, Anguilla anguilla.</title>
        <authorList>
            <person name="Henkel C."/>
            <person name="Jong-Raadsen S.A."/>
            <person name="Dufour S."/>
            <person name="Weltzien F.-A."/>
            <person name="Palstra A.P."/>
            <person name="Pelster B."/>
            <person name="Spaink H.P."/>
            <person name="Van Den Thillart G.E."/>
            <person name="Jansen H."/>
            <person name="Zahm M."/>
            <person name="Klopp C."/>
            <person name="Cedric C."/>
            <person name="Louis A."/>
            <person name="Berthelot C."/>
            <person name="Parey E."/>
            <person name="Roest Crollius H."/>
            <person name="Montfort J."/>
            <person name="Robinson-Rechavi M."/>
            <person name="Bucao C."/>
            <person name="Bouchez O."/>
            <person name="Gislard M."/>
            <person name="Lluch J."/>
            <person name="Milhes M."/>
            <person name="Lampietro C."/>
            <person name="Lopez Roques C."/>
            <person name="Donnadieu C."/>
            <person name="Braasch I."/>
            <person name="Desvignes T."/>
            <person name="Postlethwait J."/>
            <person name="Bobe J."/>
            <person name="Guiguen Y."/>
            <person name="Dirks R."/>
        </authorList>
    </citation>
    <scope>NUCLEOTIDE SEQUENCE</scope>
    <source>
        <strain evidence="2">Tag_6206</strain>
        <tissue evidence="2">Liver</tissue>
    </source>
</reference>
<evidence type="ECO:0000313" key="2">
    <source>
        <dbReference type="EMBL" id="KAG5841333.1"/>
    </source>
</evidence>
<sequence length="118" mass="13240">MEHRYIDDVVQKTDIVYRHRGPGNRSRDGTEAMRRRRRRTTGDSSCVRSDLHAHRLRQPPCNLRTGPDLGQSANRDRPWKLESRIADGGGETMGVVTGWHCGLAQYAGCVLRGGVSRA</sequence>
<evidence type="ECO:0000313" key="3">
    <source>
        <dbReference type="Proteomes" id="UP001044222"/>
    </source>
</evidence>
<accession>A0A9D3RSF9</accession>
<feature type="region of interest" description="Disordered" evidence="1">
    <location>
        <begin position="19"/>
        <end position="78"/>
    </location>
</feature>
<dbReference type="EMBL" id="JAFIRN010000010">
    <property type="protein sequence ID" value="KAG5841333.1"/>
    <property type="molecule type" value="Genomic_DNA"/>
</dbReference>
<proteinExistence type="predicted"/>
<organism evidence="2 3">
    <name type="scientific">Anguilla anguilla</name>
    <name type="common">European freshwater eel</name>
    <name type="synonym">Muraena anguilla</name>
    <dbReference type="NCBI Taxonomy" id="7936"/>
    <lineage>
        <taxon>Eukaryota</taxon>
        <taxon>Metazoa</taxon>
        <taxon>Chordata</taxon>
        <taxon>Craniata</taxon>
        <taxon>Vertebrata</taxon>
        <taxon>Euteleostomi</taxon>
        <taxon>Actinopterygii</taxon>
        <taxon>Neopterygii</taxon>
        <taxon>Teleostei</taxon>
        <taxon>Anguilliformes</taxon>
        <taxon>Anguillidae</taxon>
        <taxon>Anguilla</taxon>
    </lineage>
</organism>
<evidence type="ECO:0000256" key="1">
    <source>
        <dbReference type="SAM" id="MobiDB-lite"/>
    </source>
</evidence>
<gene>
    <name evidence="2" type="ORF">ANANG_G00198420</name>
</gene>
<keyword evidence="3" id="KW-1185">Reference proteome</keyword>
<protein>
    <submittedName>
        <fullName evidence="2">Uncharacterized protein</fullName>
    </submittedName>
</protein>